<organism evidence="1 2">
    <name type="scientific">Paenibacillus riograndensis</name>
    <dbReference type="NCBI Taxonomy" id="483937"/>
    <lineage>
        <taxon>Bacteria</taxon>
        <taxon>Bacillati</taxon>
        <taxon>Bacillota</taxon>
        <taxon>Bacilli</taxon>
        <taxon>Bacillales</taxon>
        <taxon>Paenibacillaceae</taxon>
        <taxon>Paenibacillus</taxon>
        <taxon>Paenibacillus sonchi group</taxon>
    </lineage>
</organism>
<keyword evidence="2" id="KW-1185">Reference proteome</keyword>
<evidence type="ECO:0000313" key="2">
    <source>
        <dbReference type="Proteomes" id="UP000070475"/>
    </source>
</evidence>
<dbReference type="PATRIC" id="fig|483937.3.peg.6344"/>
<proteinExistence type="predicted"/>
<sequence>MLPDMLVLPIRRFEASQIAFQYLRAYGQCSSLKQLIRVQGIVCSTDILLTSFSLRQEGGGAIVADLVVCIENFCT</sequence>
<comment type="caution">
    <text evidence="1">The sequence shown here is derived from an EMBL/GenBank/DDBJ whole genome shotgun (WGS) entry which is preliminary data.</text>
</comment>
<gene>
    <name evidence="1" type="ORF">AMQ84_01270</name>
</gene>
<name>A0A132UCF8_9BACL</name>
<protein>
    <submittedName>
        <fullName evidence="1">Uncharacterized protein</fullName>
    </submittedName>
</protein>
<evidence type="ECO:0000313" key="1">
    <source>
        <dbReference type="EMBL" id="KWX81046.1"/>
    </source>
</evidence>
<dbReference type="AlphaFoldDB" id="A0A132UCF8"/>
<accession>A0A132UCF8</accession>
<dbReference type="Proteomes" id="UP000070475">
    <property type="component" value="Unassembled WGS sequence"/>
</dbReference>
<reference evidence="1 2" key="1">
    <citation type="submission" date="2015-08" db="EMBL/GenBank/DDBJ databases">
        <title>Genomes of Paenibacillus riograndensis.</title>
        <authorList>
            <person name="Sant'Anna F.H."/>
            <person name="Souza R."/>
            <person name="Ambrosini A."/>
            <person name="Bach E."/>
            <person name="Fernandes G."/>
            <person name="Balsanelli E."/>
            <person name="Baura V.A."/>
            <person name="Pedrosa F.O."/>
            <person name="Souza E.M."/>
            <person name="Passaglia L."/>
        </authorList>
    </citation>
    <scope>NUCLEOTIDE SEQUENCE [LARGE SCALE GENOMIC DNA]</scope>
    <source>
        <strain evidence="1 2">CAS34</strain>
    </source>
</reference>
<dbReference type="EMBL" id="LIRB01000080">
    <property type="protein sequence ID" value="KWX81046.1"/>
    <property type="molecule type" value="Genomic_DNA"/>
</dbReference>